<dbReference type="PANTHER" id="PTHR43179">
    <property type="entry name" value="RHAMNOSYLTRANSFERASE WBBL"/>
    <property type="match status" value="1"/>
</dbReference>
<dbReference type="SUPFAM" id="SSF53448">
    <property type="entry name" value="Nucleotide-diphospho-sugar transferases"/>
    <property type="match status" value="1"/>
</dbReference>
<dbReference type="RefSeq" id="WP_237381167.1">
    <property type="nucleotide sequence ID" value="NZ_CP071793.1"/>
</dbReference>
<dbReference type="Proteomes" id="UP000663929">
    <property type="component" value="Chromosome"/>
</dbReference>
<dbReference type="EMBL" id="CP071793">
    <property type="protein sequence ID" value="QTD51031.1"/>
    <property type="molecule type" value="Genomic_DNA"/>
</dbReference>
<feature type="domain" description="Glycosyltransferase 2-like" evidence="1">
    <location>
        <begin position="6"/>
        <end position="136"/>
    </location>
</feature>
<accession>A0A8A4TQ38</accession>
<dbReference type="InterPro" id="IPR001173">
    <property type="entry name" value="Glyco_trans_2-like"/>
</dbReference>
<protein>
    <submittedName>
        <fullName evidence="2">Glycosyltransferase family 2 protein</fullName>
    </submittedName>
</protein>
<evidence type="ECO:0000313" key="2">
    <source>
        <dbReference type="EMBL" id="QTD51031.1"/>
    </source>
</evidence>
<reference evidence="2" key="1">
    <citation type="submission" date="2021-03" db="EMBL/GenBank/DDBJ databases">
        <title>Acanthopleuribacteraceae sp. M133.</title>
        <authorList>
            <person name="Wang G."/>
        </authorList>
    </citation>
    <scope>NUCLEOTIDE SEQUENCE</scope>
    <source>
        <strain evidence="2">M133</strain>
    </source>
</reference>
<dbReference type="Pfam" id="PF00535">
    <property type="entry name" value="Glycos_transf_2"/>
    <property type="match status" value="1"/>
</dbReference>
<dbReference type="Gene3D" id="3.90.550.10">
    <property type="entry name" value="Spore Coat Polysaccharide Biosynthesis Protein SpsA, Chain A"/>
    <property type="match status" value="1"/>
</dbReference>
<sequence>MPGKVSVIIVNYKSSKFLDKCLETLAKTEHEGGIEIIVVNNSPGDGTEELIQEKHPSVILVTPGTNLGFGPANNVGFDKATGDYHLILNPDAYPPPDAISQCVAYLDAHPKVGMVGPRFINDHRELQPSARMFPTVFDKIFMLTGLQYKYRNSRIFGRMDNTWWDHSHPKRVDWCVGAFLLIPADLNKRLGGFDDRFFLYFEEWDLCRRVAKAGREVHILPHVIVQHTAGGSSANADEGERVGKQLTLLRLFAECLYYYKYWGRLGPWVMLGIERLWFSLRYVKNRGDQSPEGQRKSQAMKLHLRQLKLALKVTRYGSHMPPHPWIPDMSVYE</sequence>
<dbReference type="InterPro" id="IPR029044">
    <property type="entry name" value="Nucleotide-diphossugar_trans"/>
</dbReference>
<evidence type="ECO:0000259" key="1">
    <source>
        <dbReference type="Pfam" id="PF00535"/>
    </source>
</evidence>
<name>A0A8A4TQ38_SULCO</name>
<dbReference type="PANTHER" id="PTHR43179:SF7">
    <property type="entry name" value="RHAMNOSYLTRANSFERASE WBBL"/>
    <property type="match status" value="1"/>
</dbReference>
<keyword evidence="3" id="KW-1185">Reference proteome</keyword>
<dbReference type="KEGG" id="scor:J3U87_01060"/>
<gene>
    <name evidence="2" type="ORF">J3U87_01060</name>
</gene>
<evidence type="ECO:0000313" key="3">
    <source>
        <dbReference type="Proteomes" id="UP000663929"/>
    </source>
</evidence>
<organism evidence="2 3">
    <name type="scientific">Sulfidibacter corallicola</name>
    <dbReference type="NCBI Taxonomy" id="2818388"/>
    <lineage>
        <taxon>Bacteria</taxon>
        <taxon>Pseudomonadati</taxon>
        <taxon>Acidobacteriota</taxon>
        <taxon>Holophagae</taxon>
        <taxon>Acanthopleuribacterales</taxon>
        <taxon>Acanthopleuribacteraceae</taxon>
        <taxon>Sulfidibacter</taxon>
    </lineage>
</organism>
<dbReference type="CDD" id="cd04186">
    <property type="entry name" value="GT_2_like_c"/>
    <property type="match status" value="1"/>
</dbReference>
<dbReference type="AlphaFoldDB" id="A0A8A4TQ38"/>
<proteinExistence type="predicted"/>